<feature type="domain" description="SnoaL-like" evidence="1">
    <location>
        <begin position="12"/>
        <end position="149"/>
    </location>
</feature>
<proteinExistence type="predicted"/>
<sequence length="159" mass="17922">MDRLRPTVDPHDHLAIQNVIARYCEALDTKEFSLLDRVFHEDIKADYPFNKDLKGVRKIAEAIVKRLGPILTHHSLTTQRITFSPDSRTAYATTYFIGCHFGQGPHEGKVLQAYGQYMDELVCVEKSMAEIEAEGVAGASGVWRIVKRTVGFTKRVGDE</sequence>
<evidence type="ECO:0000313" key="3">
    <source>
        <dbReference type="Proteomes" id="UP000244855"/>
    </source>
</evidence>
<dbReference type="InterPro" id="IPR037401">
    <property type="entry name" value="SnoaL-like"/>
</dbReference>
<gene>
    <name evidence="2" type="ORF">DM02DRAFT_591421</name>
</gene>
<dbReference type="Pfam" id="PF13577">
    <property type="entry name" value="SnoaL_4"/>
    <property type="match status" value="1"/>
</dbReference>
<dbReference type="AlphaFoldDB" id="A0A2V1DTL6"/>
<dbReference type="SUPFAM" id="SSF54427">
    <property type="entry name" value="NTF2-like"/>
    <property type="match status" value="1"/>
</dbReference>
<dbReference type="EMBL" id="KZ805359">
    <property type="protein sequence ID" value="PVI01366.1"/>
    <property type="molecule type" value="Genomic_DNA"/>
</dbReference>
<reference evidence="2 3" key="1">
    <citation type="journal article" date="2018" name="Sci. Rep.">
        <title>Comparative genomics provides insights into the lifestyle and reveals functional heterogeneity of dark septate endophytic fungi.</title>
        <authorList>
            <person name="Knapp D.G."/>
            <person name="Nemeth J.B."/>
            <person name="Barry K."/>
            <person name="Hainaut M."/>
            <person name="Henrissat B."/>
            <person name="Johnson J."/>
            <person name="Kuo A."/>
            <person name="Lim J.H.P."/>
            <person name="Lipzen A."/>
            <person name="Nolan M."/>
            <person name="Ohm R.A."/>
            <person name="Tamas L."/>
            <person name="Grigoriev I.V."/>
            <person name="Spatafora J.W."/>
            <person name="Nagy L.G."/>
            <person name="Kovacs G.M."/>
        </authorList>
    </citation>
    <scope>NUCLEOTIDE SEQUENCE [LARGE SCALE GENOMIC DNA]</scope>
    <source>
        <strain evidence="2 3">DSE2036</strain>
    </source>
</reference>
<feature type="non-terminal residue" evidence="2">
    <location>
        <position position="159"/>
    </location>
</feature>
<name>A0A2V1DTL6_9PLEO</name>
<evidence type="ECO:0000313" key="2">
    <source>
        <dbReference type="EMBL" id="PVI01366.1"/>
    </source>
</evidence>
<dbReference type="Gene3D" id="3.10.450.50">
    <property type="match status" value="1"/>
</dbReference>
<organism evidence="2 3">
    <name type="scientific">Periconia macrospinosa</name>
    <dbReference type="NCBI Taxonomy" id="97972"/>
    <lineage>
        <taxon>Eukaryota</taxon>
        <taxon>Fungi</taxon>
        <taxon>Dikarya</taxon>
        <taxon>Ascomycota</taxon>
        <taxon>Pezizomycotina</taxon>
        <taxon>Dothideomycetes</taxon>
        <taxon>Pleosporomycetidae</taxon>
        <taxon>Pleosporales</taxon>
        <taxon>Massarineae</taxon>
        <taxon>Periconiaceae</taxon>
        <taxon>Periconia</taxon>
    </lineage>
</organism>
<dbReference type="CDD" id="cd00531">
    <property type="entry name" value="NTF2_like"/>
    <property type="match status" value="1"/>
</dbReference>
<accession>A0A2V1DTL6</accession>
<dbReference type="Proteomes" id="UP000244855">
    <property type="component" value="Unassembled WGS sequence"/>
</dbReference>
<dbReference type="InterPro" id="IPR032710">
    <property type="entry name" value="NTF2-like_dom_sf"/>
</dbReference>
<dbReference type="OrthoDB" id="2148716at2759"/>
<keyword evidence="3" id="KW-1185">Reference proteome</keyword>
<protein>
    <recommendedName>
        <fullName evidence="1">SnoaL-like domain-containing protein</fullName>
    </recommendedName>
</protein>
<evidence type="ECO:0000259" key="1">
    <source>
        <dbReference type="Pfam" id="PF13577"/>
    </source>
</evidence>